<dbReference type="GO" id="GO:0051539">
    <property type="term" value="F:4 iron, 4 sulfur cluster binding"/>
    <property type="evidence" value="ECO:0007669"/>
    <property type="project" value="UniProtKB-KW"/>
</dbReference>
<evidence type="ECO:0000256" key="1">
    <source>
        <dbReference type="ARBA" id="ARBA00001966"/>
    </source>
</evidence>
<dbReference type="Gene3D" id="1.10.599.10">
    <property type="entry name" value="Aldehyde Ferredoxin Oxidoreductase Protein, subunit A, domain 3"/>
    <property type="match status" value="1"/>
</dbReference>
<dbReference type="EC" id="1.2.7.5" evidence="10"/>
<comment type="similarity">
    <text evidence="2">Belongs to the AOR/FOR family.</text>
</comment>
<dbReference type="SUPFAM" id="SSF48310">
    <property type="entry name" value="Aldehyde ferredoxin oxidoreductase, C-terminal domains"/>
    <property type="match status" value="1"/>
</dbReference>
<evidence type="ECO:0000256" key="3">
    <source>
        <dbReference type="ARBA" id="ARBA00022485"/>
    </source>
</evidence>
<comment type="caution">
    <text evidence="10">The sequence shown here is derived from an EMBL/GenBank/DDBJ whole genome shotgun (WGS) entry which is preliminary data.</text>
</comment>
<dbReference type="InterPro" id="IPR001203">
    <property type="entry name" value="OxRdtase_Ald_Fedxn_C"/>
</dbReference>
<dbReference type="InterPro" id="IPR013984">
    <property type="entry name" value="Ald_Fedxn_OxRdtase_dom2"/>
</dbReference>
<keyword evidence="4" id="KW-0479">Metal-binding</keyword>
<evidence type="ECO:0000313" key="10">
    <source>
        <dbReference type="EMBL" id="HIQ70836.1"/>
    </source>
</evidence>
<evidence type="ECO:0000256" key="8">
    <source>
        <dbReference type="ARBA" id="ARBA00049934"/>
    </source>
</evidence>
<proteinExistence type="inferred from homology"/>
<dbReference type="GO" id="GO:0046872">
    <property type="term" value="F:metal ion binding"/>
    <property type="evidence" value="ECO:0007669"/>
    <property type="project" value="UniProtKB-KW"/>
</dbReference>
<evidence type="ECO:0000256" key="4">
    <source>
        <dbReference type="ARBA" id="ARBA00022723"/>
    </source>
</evidence>
<dbReference type="InterPro" id="IPR036503">
    <property type="entry name" value="Ald_Fedxn_OxRdtase_N_sf"/>
</dbReference>
<keyword evidence="7" id="KW-0411">Iron-sulfur</keyword>
<dbReference type="PANTHER" id="PTHR30038:SF0">
    <property type="entry name" value="TUNGSTEN-CONTAINING ALDEHYDE FERREDOXIN OXIDOREDUCTASE"/>
    <property type="match status" value="1"/>
</dbReference>
<keyword evidence="3" id="KW-0004">4Fe-4S</keyword>
<dbReference type="InterPro" id="IPR036021">
    <property type="entry name" value="Tungsten_al_ferr_oxy-like_C"/>
</dbReference>
<evidence type="ECO:0000256" key="7">
    <source>
        <dbReference type="ARBA" id="ARBA00023014"/>
    </source>
</evidence>
<dbReference type="SUPFAM" id="SSF56228">
    <property type="entry name" value="Aldehyde ferredoxin oxidoreductase, N-terminal domain"/>
    <property type="match status" value="1"/>
</dbReference>
<dbReference type="InterPro" id="IPR051919">
    <property type="entry name" value="W-dependent_AOR"/>
</dbReference>
<dbReference type="AlphaFoldDB" id="A0A9D1CPG9"/>
<dbReference type="Proteomes" id="UP000886887">
    <property type="component" value="Unassembled WGS sequence"/>
</dbReference>
<evidence type="ECO:0000256" key="2">
    <source>
        <dbReference type="ARBA" id="ARBA00011032"/>
    </source>
</evidence>
<accession>A0A9D1CPG9</accession>
<reference evidence="10" key="1">
    <citation type="submission" date="2020-10" db="EMBL/GenBank/DDBJ databases">
        <authorList>
            <person name="Gilroy R."/>
        </authorList>
    </citation>
    <scope>NUCLEOTIDE SEQUENCE</scope>
    <source>
        <strain evidence="10">ChiSxjej2B14-6234</strain>
    </source>
</reference>
<evidence type="ECO:0000259" key="9">
    <source>
        <dbReference type="SMART" id="SM00790"/>
    </source>
</evidence>
<sequence>MYALTGKILRLNMTDKSFVIEDNKYAKDYLGGLALGTRIMYDEVPAGTNPTDDASKIVLAAGALAGTSASCSGRTNVSLMSAFTDKPLIADAHMGGNMAPQIKFAGYDAIIVEGKSDTPVWVKILNDQVTFEDASDLWGKGTRETTSLLNKEAGPEFCVCAIGPAGENLVPDSIIVNSMCHAAGCGAGAIFGSKKLKAIVIHGTGSIQVADAAKLMELNHYQLSDLIGVNNNHVMPSNQQSWNEFVGNTRWQGGPGKEWALAHGGPLDTGEQVPGDINAIGMRNHTMNFFQGDVAFKHTVKTGGCHACPIRCYPQLHFDALEEYGTADNTATCMTMTRSKDFYAGHVKDFEEEGDGTLTLGSHCQWLMDDYGVWCGYGDLDYTFRYCVEHDVFKQKLSEEEYNEIPWDLMEAGDPLWANDMISRIALKKGEFGRVLGLGSLRTALEWELPDSFWNEATGIYFNFKKGYIRHHSSESFGQVGGLINIVFNRDSMCHTHQNCLGNGLPYEIVKARLEGMFGEGCADPSGSYTPMNQAKAKFAKWSIVRNNVHDTLALCNWVWPMTFSPKKERNYEGDTSLEAQLLTAVTGEEWTEESLDLVGEKAMQLQRAMTALGMNSKNLRADHDGVSDWVFDRDPDVEAFTEGTTKLERNDWETALDMYYEEWGWDKATGIPTRATLEKFGLADVADALDEAGLLPA</sequence>
<name>A0A9D1CPG9_9FIRM</name>
<dbReference type="EMBL" id="DVFJ01000005">
    <property type="protein sequence ID" value="HIQ70836.1"/>
    <property type="molecule type" value="Genomic_DNA"/>
</dbReference>
<dbReference type="Gene3D" id="3.60.9.10">
    <property type="entry name" value="Aldehyde ferredoxin oxidoreductase, N-terminal domain"/>
    <property type="match status" value="1"/>
</dbReference>
<dbReference type="GO" id="GO:0009055">
    <property type="term" value="F:electron transfer activity"/>
    <property type="evidence" value="ECO:0007669"/>
    <property type="project" value="InterPro"/>
</dbReference>
<evidence type="ECO:0000313" key="11">
    <source>
        <dbReference type="Proteomes" id="UP000886887"/>
    </source>
</evidence>
<keyword evidence="6" id="KW-0408">Iron</keyword>
<evidence type="ECO:0000256" key="5">
    <source>
        <dbReference type="ARBA" id="ARBA00023002"/>
    </source>
</evidence>
<dbReference type="SMART" id="SM00790">
    <property type="entry name" value="AFOR_N"/>
    <property type="match status" value="1"/>
</dbReference>
<dbReference type="Gene3D" id="1.10.569.10">
    <property type="entry name" value="Aldehyde Ferredoxin Oxidoreductase Protein, subunit A, domain 2"/>
    <property type="match status" value="1"/>
</dbReference>
<dbReference type="Pfam" id="PF01314">
    <property type="entry name" value="AFOR_C"/>
    <property type="match status" value="1"/>
</dbReference>
<gene>
    <name evidence="10" type="ORF">IAB73_01300</name>
</gene>
<dbReference type="InterPro" id="IPR013983">
    <property type="entry name" value="Ald_Fedxn_OxRdtase_N"/>
</dbReference>
<protein>
    <submittedName>
        <fullName evidence="10">Aldehyde ferredoxin oxidoreductase</fullName>
        <ecNumber evidence="10">1.2.7.5</ecNumber>
    </submittedName>
</protein>
<dbReference type="InterPro" id="IPR013985">
    <property type="entry name" value="Ald_Fedxn_OxRdtase_dom3"/>
</dbReference>
<dbReference type="GO" id="GO:0033726">
    <property type="term" value="F:aldehyde ferredoxin oxidoreductase activity"/>
    <property type="evidence" value="ECO:0007669"/>
    <property type="project" value="UniProtKB-EC"/>
</dbReference>
<comment type="cofactor">
    <cofactor evidence="1">
        <name>[4Fe-4S] cluster</name>
        <dbReference type="ChEBI" id="CHEBI:49883"/>
    </cofactor>
</comment>
<dbReference type="PANTHER" id="PTHR30038">
    <property type="entry name" value="ALDEHYDE FERREDOXIN OXIDOREDUCTASE"/>
    <property type="match status" value="1"/>
</dbReference>
<feature type="domain" description="Aldehyde ferredoxin oxidoreductase N-terminal" evidence="9">
    <location>
        <begin position="4"/>
        <end position="205"/>
    </location>
</feature>
<keyword evidence="5 10" id="KW-0560">Oxidoreductase</keyword>
<organism evidence="10 11">
    <name type="scientific">Candidatus Onthenecus intestinigallinarum</name>
    <dbReference type="NCBI Taxonomy" id="2840875"/>
    <lineage>
        <taxon>Bacteria</taxon>
        <taxon>Bacillati</taxon>
        <taxon>Bacillota</taxon>
        <taxon>Clostridia</taxon>
        <taxon>Eubacteriales</taxon>
        <taxon>Candidatus Onthenecus</taxon>
    </lineage>
</organism>
<dbReference type="NCBIfam" id="NF007354">
    <property type="entry name" value="PRK09849.1"/>
    <property type="match status" value="1"/>
</dbReference>
<comment type="cofactor">
    <cofactor evidence="8">
        <name>tungstopterin</name>
        <dbReference type="ChEBI" id="CHEBI:30402"/>
    </cofactor>
</comment>
<evidence type="ECO:0000256" key="6">
    <source>
        <dbReference type="ARBA" id="ARBA00023004"/>
    </source>
</evidence>
<reference evidence="10" key="2">
    <citation type="journal article" date="2021" name="PeerJ">
        <title>Extensive microbial diversity within the chicken gut microbiome revealed by metagenomics and culture.</title>
        <authorList>
            <person name="Gilroy R."/>
            <person name="Ravi A."/>
            <person name="Getino M."/>
            <person name="Pursley I."/>
            <person name="Horton D.L."/>
            <person name="Alikhan N.F."/>
            <person name="Baker D."/>
            <person name="Gharbi K."/>
            <person name="Hall N."/>
            <person name="Watson M."/>
            <person name="Adriaenssens E.M."/>
            <person name="Foster-Nyarko E."/>
            <person name="Jarju S."/>
            <person name="Secka A."/>
            <person name="Antonio M."/>
            <person name="Oren A."/>
            <person name="Chaudhuri R.R."/>
            <person name="La Ragione R."/>
            <person name="Hildebrand F."/>
            <person name="Pallen M.J."/>
        </authorList>
    </citation>
    <scope>NUCLEOTIDE SEQUENCE</scope>
    <source>
        <strain evidence="10">ChiSxjej2B14-6234</strain>
    </source>
</reference>
<dbReference type="Pfam" id="PF02730">
    <property type="entry name" value="AFOR_N"/>
    <property type="match status" value="1"/>
</dbReference>